<evidence type="ECO:0000313" key="2">
    <source>
        <dbReference type="Proteomes" id="UP000276295"/>
    </source>
</evidence>
<keyword evidence="2" id="KW-1185">Reference proteome</keyword>
<reference evidence="1 2" key="1">
    <citation type="submission" date="2018-09" db="EMBL/GenBank/DDBJ databases">
        <title>Draft genome sequence of Buttiauxella izardii CCUG 35510T.</title>
        <authorList>
            <person name="Salva-Serra F."/>
            <person name="Marathe N."/>
            <person name="Moore E."/>
            <person name="Stadler-Svensson L."/>
            <person name="Engstrom-Jakobsson H."/>
        </authorList>
    </citation>
    <scope>NUCLEOTIDE SEQUENCE [LARGE SCALE GENOMIC DNA]</scope>
    <source>
        <strain evidence="1 2">CCUG 35510</strain>
    </source>
</reference>
<dbReference type="AlphaFoldDB" id="A0A3A5JYQ3"/>
<sequence length="70" mass="8043">MLTVCSALLLFRHGEKSPGTATFEIPEVLIGENSSYVVEYNSLHRPAQMRRFFLPFFQILLPAKLSLLFR</sequence>
<evidence type="ECO:0000313" key="1">
    <source>
        <dbReference type="EMBL" id="RJT27477.1"/>
    </source>
</evidence>
<dbReference type="Proteomes" id="UP000276295">
    <property type="component" value="Unassembled WGS sequence"/>
</dbReference>
<proteinExistence type="predicted"/>
<protein>
    <submittedName>
        <fullName evidence="1">Uncharacterized protein</fullName>
    </submittedName>
</protein>
<organism evidence="1 2">
    <name type="scientific">Buttiauxella izardii</name>
    <dbReference type="NCBI Taxonomy" id="82991"/>
    <lineage>
        <taxon>Bacteria</taxon>
        <taxon>Pseudomonadati</taxon>
        <taxon>Pseudomonadota</taxon>
        <taxon>Gammaproteobacteria</taxon>
        <taxon>Enterobacterales</taxon>
        <taxon>Enterobacteriaceae</taxon>
        <taxon>Buttiauxella</taxon>
    </lineage>
</organism>
<dbReference type="EMBL" id="QZWH01000004">
    <property type="protein sequence ID" value="RJT27477.1"/>
    <property type="molecule type" value="Genomic_DNA"/>
</dbReference>
<accession>A0A3A5JYQ3</accession>
<comment type="caution">
    <text evidence="1">The sequence shown here is derived from an EMBL/GenBank/DDBJ whole genome shotgun (WGS) entry which is preliminary data.</text>
</comment>
<name>A0A3A5JYQ3_9ENTR</name>
<gene>
    <name evidence="1" type="ORF">D6029_02455</name>
</gene>